<dbReference type="SUPFAM" id="SSF55103">
    <property type="entry name" value="FAD-linked oxidases, C-terminal domain"/>
    <property type="match status" value="1"/>
</dbReference>
<dbReference type="InterPro" id="IPR016169">
    <property type="entry name" value="FAD-bd_PCMH_sub2"/>
</dbReference>
<evidence type="ECO:0000313" key="5">
    <source>
        <dbReference type="EMBL" id="MDR5652458.1"/>
    </source>
</evidence>
<dbReference type="Pfam" id="PF02913">
    <property type="entry name" value="FAD-oxidase_C"/>
    <property type="match status" value="1"/>
</dbReference>
<evidence type="ECO:0000313" key="6">
    <source>
        <dbReference type="Proteomes" id="UP001247754"/>
    </source>
</evidence>
<dbReference type="InterPro" id="IPR051264">
    <property type="entry name" value="FAD-oxidored/transferase_4"/>
</dbReference>
<accession>A0ABU1F6G5</accession>
<sequence length="463" mass="48248">MPDPAPFRALLGPAGWREGADAAGFTRDWLDRYGAAPLGVALPRDTGQVAAVMRLCAEQGLAVTPQGGNTGLNGGAVLSAGAQGIILSLARMTRILAIDPVEYTVTVEAGVVLAALHEALGEQGLTLPLHLGSEGSARIGGLIATNAGGSHAMAHGMMEAQVLGLEAVLPDGRVWDGLRALIKDNAGYQLRRLFCGAEGTLGVITRAVLRTRPAPVAQATALLTLPDLAAAVQAGAFLRRRTGEFLSALEFFPELGLALLLRHVPLPRPVETRGPVYLLVELATSIPGMGLEELLEAALADLLEEGSVTDGVVAATGAQRAAIWQLREELPEGQRREGAQIKHDVAVPVGRLPEFVARAGAAAADILPGVRVNPFGHLGDGNVHFNLSPPEGRADFGGLAGALSDAVYDLAVDCGGTFSAEHGLGQSKIALADRLRPGAERDMMRAIRHALDPEGRMNPDKLV</sequence>
<dbReference type="InterPro" id="IPR036318">
    <property type="entry name" value="FAD-bd_PCMH-like_sf"/>
</dbReference>
<proteinExistence type="inferred from homology"/>
<dbReference type="PANTHER" id="PTHR43716">
    <property type="entry name" value="D-2-HYDROXYGLUTARATE DEHYDROGENASE, MITOCHONDRIAL"/>
    <property type="match status" value="1"/>
</dbReference>
<dbReference type="Gene3D" id="3.30.43.10">
    <property type="entry name" value="Uridine Diphospho-n-acetylenolpyruvylglucosamine Reductase, domain 2"/>
    <property type="match status" value="1"/>
</dbReference>
<dbReference type="Gene3D" id="3.30.465.10">
    <property type="match status" value="1"/>
</dbReference>
<dbReference type="InterPro" id="IPR016167">
    <property type="entry name" value="FAD-bd_PCMH_sub1"/>
</dbReference>
<evidence type="ECO:0000256" key="2">
    <source>
        <dbReference type="ARBA" id="ARBA00022630"/>
    </source>
</evidence>
<dbReference type="InterPro" id="IPR016166">
    <property type="entry name" value="FAD-bd_PCMH"/>
</dbReference>
<dbReference type="InterPro" id="IPR004113">
    <property type="entry name" value="FAD-bd_oxidored_4_C"/>
</dbReference>
<dbReference type="PANTHER" id="PTHR43716:SF2">
    <property type="entry name" value="BLL6224 PROTEIN"/>
    <property type="match status" value="1"/>
</dbReference>
<dbReference type="PROSITE" id="PS51387">
    <property type="entry name" value="FAD_PCMH"/>
    <property type="match status" value="1"/>
</dbReference>
<comment type="caution">
    <text evidence="5">The sequence shown here is derived from an EMBL/GenBank/DDBJ whole genome shotgun (WGS) entry which is preliminary data.</text>
</comment>
<gene>
    <name evidence="5" type="ORF">RGD00_07575</name>
</gene>
<comment type="similarity">
    <text evidence="1">Belongs to the FAD-binding oxidoreductase/transferase type 4 family.</text>
</comment>
<name>A0ABU1F6G5_9RHOB</name>
<dbReference type="Pfam" id="PF01565">
    <property type="entry name" value="FAD_binding_4"/>
    <property type="match status" value="1"/>
</dbReference>
<feature type="domain" description="FAD-binding PCMH-type" evidence="4">
    <location>
        <begin position="33"/>
        <end position="214"/>
    </location>
</feature>
<dbReference type="InterPro" id="IPR016171">
    <property type="entry name" value="Vanillyl_alc_oxidase_C-sub2"/>
</dbReference>
<evidence type="ECO:0000259" key="4">
    <source>
        <dbReference type="PROSITE" id="PS51387"/>
    </source>
</evidence>
<keyword evidence="6" id="KW-1185">Reference proteome</keyword>
<keyword evidence="3" id="KW-0274">FAD</keyword>
<protein>
    <submittedName>
        <fullName evidence="5">FAD-binding oxidoreductase</fullName>
    </submittedName>
</protein>
<evidence type="ECO:0000256" key="1">
    <source>
        <dbReference type="ARBA" id="ARBA00008000"/>
    </source>
</evidence>
<dbReference type="Gene3D" id="3.30.70.2740">
    <property type="match status" value="1"/>
</dbReference>
<organism evidence="5 6">
    <name type="scientific">Ruixingdingia sedimenti</name>
    <dbReference type="NCBI Taxonomy" id="3073604"/>
    <lineage>
        <taxon>Bacteria</taxon>
        <taxon>Pseudomonadati</taxon>
        <taxon>Pseudomonadota</taxon>
        <taxon>Alphaproteobacteria</taxon>
        <taxon>Rhodobacterales</taxon>
        <taxon>Paracoccaceae</taxon>
        <taxon>Ruixingdingia</taxon>
    </lineage>
</organism>
<dbReference type="Gene3D" id="1.10.45.10">
    <property type="entry name" value="Vanillyl-alcohol Oxidase, Chain A, domain 4"/>
    <property type="match status" value="1"/>
</dbReference>
<dbReference type="InterPro" id="IPR006094">
    <property type="entry name" value="Oxid_FAD_bind_N"/>
</dbReference>
<dbReference type="Proteomes" id="UP001247754">
    <property type="component" value="Unassembled WGS sequence"/>
</dbReference>
<dbReference type="Gene3D" id="3.30.70.2190">
    <property type="match status" value="1"/>
</dbReference>
<dbReference type="InterPro" id="IPR016164">
    <property type="entry name" value="FAD-linked_Oxase-like_C"/>
</dbReference>
<keyword evidence="2" id="KW-0285">Flavoprotein</keyword>
<reference evidence="5 6" key="1">
    <citation type="submission" date="2023-09" db="EMBL/GenBank/DDBJ databases">
        <title>Xinfangfangia sedmenti sp. nov., isolated the sedment.</title>
        <authorList>
            <person name="Xu L."/>
        </authorList>
    </citation>
    <scope>NUCLEOTIDE SEQUENCE [LARGE SCALE GENOMIC DNA]</scope>
    <source>
        <strain evidence="5 6">LG-4</strain>
    </source>
</reference>
<dbReference type="SUPFAM" id="SSF56176">
    <property type="entry name" value="FAD-binding/transporter-associated domain-like"/>
    <property type="match status" value="1"/>
</dbReference>
<dbReference type="EMBL" id="JAVKPH010000006">
    <property type="protein sequence ID" value="MDR5652458.1"/>
    <property type="molecule type" value="Genomic_DNA"/>
</dbReference>
<evidence type="ECO:0000256" key="3">
    <source>
        <dbReference type="ARBA" id="ARBA00022827"/>
    </source>
</evidence>